<dbReference type="InterPro" id="IPR052017">
    <property type="entry name" value="TSUP"/>
</dbReference>
<dbReference type="Pfam" id="PF01925">
    <property type="entry name" value="TauE"/>
    <property type="match status" value="1"/>
</dbReference>
<evidence type="ECO:0000256" key="1">
    <source>
        <dbReference type="ARBA" id="ARBA00004651"/>
    </source>
</evidence>
<feature type="transmembrane region" description="Helical" evidence="7">
    <location>
        <begin position="6"/>
        <end position="27"/>
    </location>
</feature>
<dbReference type="InterPro" id="IPR002781">
    <property type="entry name" value="TM_pro_TauE-like"/>
</dbReference>
<dbReference type="GO" id="GO:0005886">
    <property type="term" value="C:plasma membrane"/>
    <property type="evidence" value="ECO:0007669"/>
    <property type="project" value="UniProtKB-SubCell"/>
</dbReference>
<accession>A0A6J7KDD1</accession>
<evidence type="ECO:0000313" key="8">
    <source>
        <dbReference type="EMBL" id="CAB4952222.1"/>
    </source>
</evidence>
<evidence type="ECO:0000256" key="2">
    <source>
        <dbReference type="ARBA" id="ARBA00022448"/>
    </source>
</evidence>
<dbReference type="PANTHER" id="PTHR30269:SF37">
    <property type="entry name" value="MEMBRANE TRANSPORTER PROTEIN"/>
    <property type="match status" value="1"/>
</dbReference>
<feature type="transmembrane region" description="Helical" evidence="7">
    <location>
        <begin position="224"/>
        <end position="242"/>
    </location>
</feature>
<feature type="transmembrane region" description="Helical" evidence="7">
    <location>
        <begin position="195"/>
        <end position="212"/>
    </location>
</feature>
<feature type="transmembrane region" description="Helical" evidence="7">
    <location>
        <begin position="130"/>
        <end position="152"/>
    </location>
</feature>
<evidence type="ECO:0000256" key="3">
    <source>
        <dbReference type="ARBA" id="ARBA00022475"/>
    </source>
</evidence>
<evidence type="ECO:0000256" key="6">
    <source>
        <dbReference type="ARBA" id="ARBA00023136"/>
    </source>
</evidence>
<keyword evidence="6 7" id="KW-0472">Membrane</keyword>
<dbReference type="EMBL" id="CAFBNR010000001">
    <property type="protein sequence ID" value="CAB4952222.1"/>
    <property type="molecule type" value="Genomic_DNA"/>
</dbReference>
<name>A0A6J7KDD1_9ZZZZ</name>
<proteinExistence type="predicted"/>
<dbReference type="PANTHER" id="PTHR30269">
    <property type="entry name" value="TRANSMEMBRANE PROTEIN YFCA"/>
    <property type="match status" value="1"/>
</dbReference>
<comment type="subcellular location">
    <subcellularLocation>
        <location evidence="1">Cell membrane</location>
        <topology evidence="1">Multi-pass membrane protein</topology>
    </subcellularLocation>
</comment>
<feature type="transmembrane region" description="Helical" evidence="7">
    <location>
        <begin position="164"/>
        <end position="183"/>
    </location>
</feature>
<gene>
    <name evidence="8" type="ORF">UFOPK3879_00016</name>
</gene>
<keyword evidence="5 7" id="KW-1133">Transmembrane helix</keyword>
<feature type="transmembrane region" description="Helical" evidence="7">
    <location>
        <begin position="71"/>
        <end position="90"/>
    </location>
</feature>
<organism evidence="8">
    <name type="scientific">freshwater metagenome</name>
    <dbReference type="NCBI Taxonomy" id="449393"/>
    <lineage>
        <taxon>unclassified sequences</taxon>
        <taxon>metagenomes</taxon>
        <taxon>ecological metagenomes</taxon>
    </lineage>
</organism>
<protein>
    <submittedName>
        <fullName evidence="8">Unannotated protein</fullName>
    </submittedName>
</protein>
<sequence length="243" mass="26379">MLQEHLFIVATIILFTSVIQSIAGFGFSLLAVPLMVLFVDLHQAVIVATLLGTVSNFGQAWQLRHHQHRSIAFRFIAASCLGAPIGLVLFRFANQSVLKALLGIAVLFGVWMLARGRDLQQAHVSLDWTMGWLSGVLLMATSTNGPPIVFTLQARRLTPDVQRATLNLIFSVTSIFSIFVFGLSGKIHSEEVRSALFVTPVMLIGVYAGVALRKHINAVVFKRMVLVLLTLGGISSLASSLVG</sequence>
<keyword evidence="3" id="KW-1003">Cell membrane</keyword>
<reference evidence="8" key="1">
    <citation type="submission" date="2020-05" db="EMBL/GenBank/DDBJ databases">
        <authorList>
            <person name="Chiriac C."/>
            <person name="Salcher M."/>
            <person name="Ghai R."/>
            <person name="Kavagutti S V."/>
        </authorList>
    </citation>
    <scope>NUCLEOTIDE SEQUENCE</scope>
</reference>
<keyword evidence="2" id="KW-0813">Transport</keyword>
<evidence type="ECO:0000256" key="7">
    <source>
        <dbReference type="SAM" id="Phobius"/>
    </source>
</evidence>
<feature type="transmembrane region" description="Helical" evidence="7">
    <location>
        <begin position="34"/>
        <end position="51"/>
    </location>
</feature>
<keyword evidence="4 7" id="KW-0812">Transmembrane</keyword>
<feature type="transmembrane region" description="Helical" evidence="7">
    <location>
        <begin position="97"/>
        <end position="114"/>
    </location>
</feature>
<evidence type="ECO:0000256" key="5">
    <source>
        <dbReference type="ARBA" id="ARBA00022989"/>
    </source>
</evidence>
<dbReference type="AlphaFoldDB" id="A0A6J7KDD1"/>
<evidence type="ECO:0000256" key="4">
    <source>
        <dbReference type="ARBA" id="ARBA00022692"/>
    </source>
</evidence>